<keyword evidence="8 9" id="KW-0460">Magnesium</keyword>
<evidence type="ECO:0000313" key="11">
    <source>
        <dbReference type="EMBL" id="KRO62680.1"/>
    </source>
</evidence>
<keyword evidence="8" id="KW-0963">Cytoplasm</keyword>
<proteinExistence type="inferred from homology"/>
<dbReference type="Gene3D" id="3.30.930.10">
    <property type="entry name" value="Bira Bifunctional Protein, Domain 2"/>
    <property type="match status" value="1"/>
</dbReference>
<comment type="subcellular location">
    <subcellularLocation>
        <location evidence="8">Cytoplasm</location>
    </subcellularLocation>
</comment>
<dbReference type="Pfam" id="PF00152">
    <property type="entry name" value="tRNA-synt_2"/>
    <property type="match status" value="1"/>
</dbReference>
<evidence type="ECO:0000256" key="6">
    <source>
        <dbReference type="ARBA" id="ARBA00023146"/>
    </source>
</evidence>
<feature type="binding site" evidence="8">
    <location>
        <position position="395"/>
    </location>
    <ligand>
        <name>Mg(2+)</name>
        <dbReference type="ChEBI" id="CHEBI:18420"/>
        <label>1</label>
    </ligand>
</feature>
<evidence type="ECO:0000313" key="12">
    <source>
        <dbReference type="Proteomes" id="UP000051269"/>
    </source>
</evidence>
<dbReference type="Gene3D" id="2.40.50.140">
    <property type="entry name" value="Nucleic acid-binding proteins"/>
    <property type="match status" value="1"/>
</dbReference>
<evidence type="ECO:0000256" key="7">
    <source>
        <dbReference type="ARBA" id="ARBA00048573"/>
    </source>
</evidence>
<evidence type="ECO:0000256" key="5">
    <source>
        <dbReference type="ARBA" id="ARBA00022840"/>
    </source>
</evidence>
<organism evidence="11 12">
    <name type="scientific">Verrucomicrobia subdivision 6 bacterium BACL9 MAG-120507-bin52</name>
    <dbReference type="NCBI Taxonomy" id="1655590"/>
    <lineage>
        <taxon>Bacteria</taxon>
        <taxon>Pseudomonadati</taxon>
        <taxon>Verrucomicrobiota</taxon>
        <taxon>Verrucomicrobiia</taxon>
        <taxon>Verrucomicrobiales</taxon>
        <taxon>Verrucomicrobia subdivision 6</taxon>
    </lineage>
</organism>
<dbReference type="InterPro" id="IPR006195">
    <property type="entry name" value="aa-tRNA-synth_II"/>
</dbReference>
<dbReference type="PANTHER" id="PTHR42918">
    <property type="entry name" value="LYSYL-TRNA SYNTHETASE"/>
    <property type="match status" value="1"/>
</dbReference>
<name>A0A0R2RJ06_9BACT</name>
<dbReference type="CDD" id="cd04322">
    <property type="entry name" value="LysRS_N"/>
    <property type="match status" value="1"/>
</dbReference>
<keyword evidence="4 8" id="KW-0547">Nucleotide-binding</keyword>
<comment type="subunit">
    <text evidence="8">Homodimer.</text>
</comment>
<dbReference type="HAMAP" id="MF_00252">
    <property type="entry name" value="Lys_tRNA_synth_class2"/>
    <property type="match status" value="1"/>
</dbReference>
<dbReference type="Pfam" id="PF01336">
    <property type="entry name" value="tRNA_anti-codon"/>
    <property type="match status" value="1"/>
</dbReference>
<comment type="catalytic activity">
    <reaction evidence="7 8 9">
        <text>tRNA(Lys) + L-lysine + ATP = L-lysyl-tRNA(Lys) + AMP + diphosphate</text>
        <dbReference type="Rhea" id="RHEA:20792"/>
        <dbReference type="Rhea" id="RHEA-COMP:9696"/>
        <dbReference type="Rhea" id="RHEA-COMP:9697"/>
        <dbReference type="ChEBI" id="CHEBI:30616"/>
        <dbReference type="ChEBI" id="CHEBI:32551"/>
        <dbReference type="ChEBI" id="CHEBI:33019"/>
        <dbReference type="ChEBI" id="CHEBI:78442"/>
        <dbReference type="ChEBI" id="CHEBI:78529"/>
        <dbReference type="ChEBI" id="CHEBI:456215"/>
        <dbReference type="EC" id="6.1.1.6"/>
    </reaction>
</comment>
<reference evidence="11 12" key="1">
    <citation type="submission" date="2015-10" db="EMBL/GenBank/DDBJ databases">
        <title>Metagenome-Assembled Genomes uncover a global brackish microbiome.</title>
        <authorList>
            <person name="Hugerth L.W."/>
            <person name="Larsson J."/>
            <person name="Alneberg J."/>
            <person name="Lindh M.V."/>
            <person name="Legrand C."/>
            <person name="Pinhassi J."/>
            <person name="Andersson A.F."/>
        </authorList>
    </citation>
    <scope>NUCLEOTIDE SEQUENCE [LARGE SCALE GENOMIC DNA]</scope>
    <source>
        <strain evidence="11">BACL18 MAG-120507-bin52</strain>
    </source>
</reference>
<dbReference type="AlphaFoldDB" id="A0A0R2RJ06"/>
<dbReference type="GO" id="GO:0005524">
    <property type="term" value="F:ATP binding"/>
    <property type="evidence" value="ECO:0007669"/>
    <property type="project" value="UniProtKB-UniRule"/>
</dbReference>
<dbReference type="PRINTS" id="PR00982">
    <property type="entry name" value="TRNASYNTHLYS"/>
</dbReference>
<dbReference type="SUPFAM" id="SSF50249">
    <property type="entry name" value="Nucleic acid-binding proteins"/>
    <property type="match status" value="1"/>
</dbReference>
<evidence type="ECO:0000256" key="3">
    <source>
        <dbReference type="ARBA" id="ARBA00022723"/>
    </source>
</evidence>
<dbReference type="SUPFAM" id="SSF55681">
    <property type="entry name" value="Class II aaRS and biotin synthetases"/>
    <property type="match status" value="1"/>
</dbReference>
<evidence type="ECO:0000256" key="4">
    <source>
        <dbReference type="ARBA" id="ARBA00022741"/>
    </source>
</evidence>
<dbReference type="GO" id="GO:0006430">
    <property type="term" value="P:lysyl-tRNA aminoacylation"/>
    <property type="evidence" value="ECO:0007669"/>
    <property type="project" value="UniProtKB-UniRule"/>
</dbReference>
<gene>
    <name evidence="8" type="primary">lysS</name>
    <name evidence="11" type="ORF">ABR82_04205</name>
</gene>
<dbReference type="InterPro" id="IPR002313">
    <property type="entry name" value="Lys-tRNA-ligase_II"/>
</dbReference>
<dbReference type="GO" id="GO:0000287">
    <property type="term" value="F:magnesium ion binding"/>
    <property type="evidence" value="ECO:0007669"/>
    <property type="project" value="UniProtKB-UniRule"/>
</dbReference>
<evidence type="ECO:0000256" key="8">
    <source>
        <dbReference type="HAMAP-Rule" id="MF_00252"/>
    </source>
</evidence>
<accession>A0A0R2RJ06</accession>
<dbReference type="InterPro" id="IPR018149">
    <property type="entry name" value="Lys-tRNA-synth_II_C"/>
</dbReference>
<evidence type="ECO:0000256" key="9">
    <source>
        <dbReference type="RuleBase" id="RU000336"/>
    </source>
</evidence>
<evidence type="ECO:0000256" key="1">
    <source>
        <dbReference type="ARBA" id="ARBA00008226"/>
    </source>
</evidence>
<keyword evidence="5 8" id="KW-0067">ATP-binding</keyword>
<keyword evidence="2 8" id="KW-0436">Ligase</keyword>
<sequence length="482" mass="54127">MSEDLAPLLAARRLKLEQVRQLGVDPFGAAFPGTESTGEIRGRWEEGRKVRLAGRIVSHRDMGKSQFLHLQDRVGRLQIYVQKPALAEKELAVFQLLDLGDIVGVEGTLFTTKAGEPSVRVESLTLLTKSLLPLPDKWHGLVDVETRHRQRHLDLISNEGSRKALNLRIRLVRYLRDFLHAQGFTEVETPMMQSVAGGAAAEPFQTRHHAMGMDLFLRIAPELYLKRLLVGGMEKVFEINRNFRNEGISRKHNPEFTMLEAYWAYSDFEGMASLVEEMIGGAARELTGDWNVPQSDGSVINFQGPWPRKKYRDAVCEVAGKDWFQLSPEAMEKKAKDLGLELEPKLAAADITQKVFEKKVEAQAVNPIFITHLPAELVPLAKLNREDPTVVDVFELILGRQEISPGYSELNDPLLQAERFRHQVGEHTQKVDEDFLEALQSGMPPAGGMGLGVDRLAMLLSGSDSIREVIFFPLLRPREISA</sequence>
<evidence type="ECO:0000256" key="2">
    <source>
        <dbReference type="ARBA" id="ARBA00022598"/>
    </source>
</evidence>
<dbReference type="InterPro" id="IPR012340">
    <property type="entry name" value="NA-bd_OB-fold"/>
</dbReference>
<dbReference type="InterPro" id="IPR004364">
    <property type="entry name" value="Aa-tRNA-synt_II"/>
</dbReference>
<dbReference type="EMBL" id="LIBO01000044">
    <property type="protein sequence ID" value="KRO62680.1"/>
    <property type="molecule type" value="Genomic_DNA"/>
</dbReference>
<comment type="similarity">
    <text evidence="1 8">Belongs to the class-II aminoacyl-tRNA synthetase family.</text>
</comment>
<dbReference type="NCBIfam" id="TIGR00499">
    <property type="entry name" value="lysS_bact"/>
    <property type="match status" value="1"/>
</dbReference>
<dbReference type="GO" id="GO:0004824">
    <property type="term" value="F:lysine-tRNA ligase activity"/>
    <property type="evidence" value="ECO:0007669"/>
    <property type="project" value="UniProtKB-UniRule"/>
</dbReference>
<feature type="binding site" evidence="8">
    <location>
        <position position="402"/>
    </location>
    <ligand>
        <name>Mg(2+)</name>
        <dbReference type="ChEBI" id="CHEBI:18420"/>
        <label>2</label>
    </ligand>
</feature>
<dbReference type="PANTHER" id="PTHR42918:SF15">
    <property type="entry name" value="LYSINE--TRNA LIGASE, CHLOROPLASTIC_MITOCHONDRIAL"/>
    <property type="match status" value="1"/>
</dbReference>
<dbReference type="InterPro" id="IPR045864">
    <property type="entry name" value="aa-tRNA-synth_II/BPL/LPL"/>
</dbReference>
<dbReference type="GO" id="GO:0000049">
    <property type="term" value="F:tRNA binding"/>
    <property type="evidence" value="ECO:0007669"/>
    <property type="project" value="TreeGrafter"/>
</dbReference>
<feature type="domain" description="Aminoacyl-transfer RNA synthetases class-II family profile" evidence="10">
    <location>
        <begin position="170"/>
        <end position="477"/>
    </location>
</feature>
<dbReference type="InterPro" id="IPR044136">
    <property type="entry name" value="Lys-tRNA-ligase_II_N"/>
</dbReference>
<keyword evidence="6 8" id="KW-0030">Aminoacyl-tRNA synthetase</keyword>
<keyword evidence="8" id="KW-0648">Protein biosynthesis</keyword>
<dbReference type="InterPro" id="IPR004365">
    <property type="entry name" value="NA-bd_OB_tRNA"/>
</dbReference>
<dbReference type="PROSITE" id="PS50862">
    <property type="entry name" value="AA_TRNA_LIGASE_II"/>
    <property type="match status" value="1"/>
</dbReference>
<comment type="cofactor">
    <cofactor evidence="8 9">
        <name>Mg(2+)</name>
        <dbReference type="ChEBI" id="CHEBI:18420"/>
    </cofactor>
    <text evidence="8 9">Binds 3 Mg(2+) ions per subunit.</text>
</comment>
<dbReference type="EC" id="6.1.1.6" evidence="8"/>
<dbReference type="GO" id="GO:0005829">
    <property type="term" value="C:cytosol"/>
    <property type="evidence" value="ECO:0007669"/>
    <property type="project" value="TreeGrafter"/>
</dbReference>
<dbReference type="Proteomes" id="UP000051269">
    <property type="component" value="Unassembled WGS sequence"/>
</dbReference>
<evidence type="ECO:0000259" key="10">
    <source>
        <dbReference type="PROSITE" id="PS50862"/>
    </source>
</evidence>
<keyword evidence="3 8" id="KW-0479">Metal-binding</keyword>
<feature type="binding site" evidence="8">
    <location>
        <position position="402"/>
    </location>
    <ligand>
        <name>Mg(2+)</name>
        <dbReference type="ChEBI" id="CHEBI:18420"/>
        <label>1</label>
    </ligand>
</feature>
<comment type="caution">
    <text evidence="11">The sequence shown here is derived from an EMBL/GenBank/DDBJ whole genome shotgun (WGS) entry which is preliminary data.</text>
</comment>
<dbReference type="NCBIfam" id="NF001756">
    <property type="entry name" value="PRK00484.1"/>
    <property type="match status" value="1"/>
</dbReference>
<protein>
    <recommendedName>
        <fullName evidence="8">Lysine--tRNA ligase</fullName>
        <ecNumber evidence="8">6.1.1.6</ecNumber>
    </recommendedName>
    <alternativeName>
        <fullName evidence="8">Lysyl-tRNA synthetase</fullName>
        <shortName evidence="8">LysRS</shortName>
    </alternativeName>
</protein>